<dbReference type="AlphaFoldDB" id="A0AA88D3Z1"/>
<feature type="transmembrane region" description="Helical" evidence="1">
    <location>
        <begin position="93"/>
        <end position="115"/>
    </location>
</feature>
<dbReference type="Proteomes" id="UP001187192">
    <property type="component" value="Unassembled WGS sequence"/>
</dbReference>
<reference evidence="2" key="1">
    <citation type="submission" date="2023-07" db="EMBL/GenBank/DDBJ databases">
        <title>draft genome sequence of fig (Ficus carica).</title>
        <authorList>
            <person name="Takahashi T."/>
            <person name="Nishimura K."/>
        </authorList>
    </citation>
    <scope>NUCLEOTIDE SEQUENCE</scope>
</reference>
<dbReference type="EMBL" id="BTGU01000013">
    <property type="protein sequence ID" value="GMN41921.1"/>
    <property type="molecule type" value="Genomic_DNA"/>
</dbReference>
<evidence type="ECO:0000313" key="3">
    <source>
        <dbReference type="Proteomes" id="UP001187192"/>
    </source>
</evidence>
<accession>A0AA88D3Z1</accession>
<keyword evidence="1" id="KW-1133">Transmembrane helix</keyword>
<comment type="caution">
    <text evidence="2">The sequence shown here is derived from an EMBL/GenBank/DDBJ whole genome shotgun (WGS) entry which is preliminary data.</text>
</comment>
<dbReference type="PANTHER" id="PTHR33133:SF7">
    <property type="entry name" value="F26K24.10 PROTEIN-RELATED"/>
    <property type="match status" value="1"/>
</dbReference>
<feature type="transmembrane region" description="Helical" evidence="1">
    <location>
        <begin position="235"/>
        <end position="258"/>
    </location>
</feature>
<gene>
    <name evidence="2" type="ORF">TIFTF001_011135</name>
</gene>
<feature type="transmembrane region" description="Helical" evidence="1">
    <location>
        <begin position="278"/>
        <end position="301"/>
    </location>
</feature>
<evidence type="ECO:0000313" key="2">
    <source>
        <dbReference type="EMBL" id="GMN41921.1"/>
    </source>
</evidence>
<keyword evidence="1" id="KW-0812">Transmembrane</keyword>
<protein>
    <submittedName>
        <fullName evidence="2">Uncharacterized protein</fullName>
    </submittedName>
</protein>
<feature type="transmembrane region" description="Helical" evidence="1">
    <location>
        <begin position="136"/>
        <end position="161"/>
    </location>
</feature>
<feature type="transmembrane region" description="Helical" evidence="1">
    <location>
        <begin position="181"/>
        <end position="200"/>
    </location>
</feature>
<organism evidence="2 3">
    <name type="scientific">Ficus carica</name>
    <name type="common">Common fig</name>
    <dbReference type="NCBI Taxonomy" id="3494"/>
    <lineage>
        <taxon>Eukaryota</taxon>
        <taxon>Viridiplantae</taxon>
        <taxon>Streptophyta</taxon>
        <taxon>Embryophyta</taxon>
        <taxon>Tracheophyta</taxon>
        <taxon>Spermatophyta</taxon>
        <taxon>Magnoliopsida</taxon>
        <taxon>eudicotyledons</taxon>
        <taxon>Gunneridae</taxon>
        <taxon>Pentapetalae</taxon>
        <taxon>rosids</taxon>
        <taxon>fabids</taxon>
        <taxon>Rosales</taxon>
        <taxon>Moraceae</taxon>
        <taxon>Ficeae</taxon>
        <taxon>Ficus</taxon>
    </lineage>
</organism>
<name>A0AA88D3Z1_FICCA</name>
<evidence type="ECO:0000256" key="1">
    <source>
        <dbReference type="SAM" id="Phobius"/>
    </source>
</evidence>
<proteinExistence type="predicted"/>
<keyword evidence="3" id="KW-1185">Reference proteome</keyword>
<dbReference type="Gramene" id="FCD_00007935-RA">
    <property type="protein sequence ID" value="FCD_00007935-RA:cds"/>
    <property type="gene ID" value="FCD_00007935"/>
</dbReference>
<feature type="transmembrane region" description="Helical" evidence="1">
    <location>
        <begin position="334"/>
        <end position="356"/>
    </location>
</feature>
<dbReference type="PANTHER" id="PTHR33133">
    <property type="entry name" value="OS08G0107100 PROTEIN-RELATED"/>
    <property type="match status" value="1"/>
</dbReference>
<feature type="transmembrane region" description="Helical" evidence="1">
    <location>
        <begin position="32"/>
        <end position="52"/>
    </location>
</feature>
<keyword evidence="1" id="KW-0472">Membrane</keyword>
<sequence length="358" mass="40127">MEETSTPPSHELNPTKILSESNRIINFQPRNFVFLAALFVFPSIAAVIYLVYQYPVAISDYFLTIISTNSFGPDHQDHIANIFRTPKTFLLPLAFAFLISLFTLSAVGSITYTAFHAFHGQPVKLKSAFMSIKSSFFPLLGTTLLVRTIISSIIIIFAVILLSMFHGARSLGFHITVYSPYFLASCMAAAILFTSVVTYLHANWSLASVIVVAESTWGFEALKRSASLIKGRRRLFLSVSYVLWFSQVMLVLSTNHFWLSTSDIVWKQFFLLVATQVLMMSISLTLSQLFCIVANTVLYVYCKAIHDGEEFPGPAEYVRLPVQDKKVAGREVSYSVPLIVVSALVLCLIIIFQTMLMY</sequence>